<comment type="caution">
    <text evidence="1">The sequence shown here is derived from an EMBL/GenBank/DDBJ whole genome shotgun (WGS) entry which is preliminary data.</text>
</comment>
<dbReference type="Gene3D" id="3.40.50.720">
    <property type="entry name" value="NAD(P)-binding Rossmann-like Domain"/>
    <property type="match status" value="1"/>
</dbReference>
<evidence type="ECO:0000313" key="2">
    <source>
        <dbReference type="Proteomes" id="UP001499882"/>
    </source>
</evidence>
<dbReference type="PANTHER" id="PTHR13812">
    <property type="entry name" value="KETIMINE REDUCTASE MU-CRYSTALLIN"/>
    <property type="match status" value="1"/>
</dbReference>
<evidence type="ECO:0000313" key="1">
    <source>
        <dbReference type="EMBL" id="GAA4738247.1"/>
    </source>
</evidence>
<sequence>MPAALGDFMGAKLMTLAKGVGNRYLLLLYRQDTGELLATLDAAEVTKLRTAATTALAGSLLRPEGTTTLGLIGSGFEAEGHLRAFASHWGLEKVRVFSRSSDRREQFAVRLGADLGIDIEPVDSAAEVAAASPVTVLCTKSTDPVVNGSDFAPGAVVLSIGSTRRDLRELDQRTFARARAVLVDEPRQVLAESGDVATAIADCAITEDCLVSMADWTGIPEESDAARDLLVFKSVGTALQDLALGALLVDRARSRGLGRDLGEITELKSEGVKKGPR</sequence>
<organism evidence="1 2">
    <name type="scientific">Nocardioides endophyticus</name>
    <dbReference type="NCBI Taxonomy" id="1353775"/>
    <lineage>
        <taxon>Bacteria</taxon>
        <taxon>Bacillati</taxon>
        <taxon>Actinomycetota</taxon>
        <taxon>Actinomycetes</taxon>
        <taxon>Propionibacteriales</taxon>
        <taxon>Nocardioidaceae</taxon>
        <taxon>Nocardioides</taxon>
    </lineage>
</organism>
<dbReference type="InterPro" id="IPR023401">
    <property type="entry name" value="ODC_N"/>
</dbReference>
<dbReference type="Proteomes" id="UP001499882">
    <property type="component" value="Unassembled WGS sequence"/>
</dbReference>
<gene>
    <name evidence="1" type="ORF">GCM10023350_22990</name>
</gene>
<dbReference type="Gene3D" id="3.30.1780.10">
    <property type="entry name" value="ornithine cyclodeaminase, domain 1"/>
    <property type="match status" value="1"/>
</dbReference>
<dbReference type="PANTHER" id="PTHR13812:SF19">
    <property type="entry name" value="KETIMINE REDUCTASE MU-CRYSTALLIN"/>
    <property type="match status" value="1"/>
</dbReference>
<dbReference type="SUPFAM" id="SSF51735">
    <property type="entry name" value="NAD(P)-binding Rossmann-fold domains"/>
    <property type="match status" value="1"/>
</dbReference>
<dbReference type="EMBL" id="BAABKN010000014">
    <property type="protein sequence ID" value="GAA4738247.1"/>
    <property type="molecule type" value="Genomic_DNA"/>
</dbReference>
<proteinExistence type="predicted"/>
<reference evidence="2" key="1">
    <citation type="journal article" date="2019" name="Int. J. Syst. Evol. Microbiol.">
        <title>The Global Catalogue of Microorganisms (GCM) 10K type strain sequencing project: providing services to taxonomists for standard genome sequencing and annotation.</title>
        <authorList>
            <consortium name="The Broad Institute Genomics Platform"/>
            <consortium name="The Broad Institute Genome Sequencing Center for Infectious Disease"/>
            <person name="Wu L."/>
            <person name="Ma J."/>
        </authorList>
    </citation>
    <scope>NUCLEOTIDE SEQUENCE [LARGE SCALE GENOMIC DNA]</scope>
    <source>
        <strain evidence="2">JCM 18532</strain>
    </source>
</reference>
<dbReference type="InterPro" id="IPR003462">
    <property type="entry name" value="ODC_Mu_crystall"/>
</dbReference>
<protein>
    <recommendedName>
        <fullName evidence="3">Ornithine cyclodeaminase family protein</fullName>
    </recommendedName>
</protein>
<dbReference type="InterPro" id="IPR036291">
    <property type="entry name" value="NAD(P)-bd_dom_sf"/>
</dbReference>
<dbReference type="Pfam" id="PF02423">
    <property type="entry name" value="OCD_Mu_crystall"/>
    <property type="match status" value="1"/>
</dbReference>
<accession>A0ABP8YUK3</accession>
<evidence type="ECO:0008006" key="3">
    <source>
        <dbReference type="Google" id="ProtNLM"/>
    </source>
</evidence>
<name>A0ABP8YUK3_9ACTN</name>
<dbReference type="PIRSF" id="PIRSF001439">
    <property type="entry name" value="CryM"/>
    <property type="match status" value="1"/>
</dbReference>
<keyword evidence="2" id="KW-1185">Reference proteome</keyword>